<feature type="domain" description="NAD-dependent epimerase/dehydratase" evidence="2">
    <location>
        <begin position="3"/>
        <end position="211"/>
    </location>
</feature>
<proteinExistence type="inferred from homology"/>
<accession>A0A6C0HWT1</accession>
<sequence length="278" mass="32001">MIVLLTGGNGFVGRNIIDEIINNTNWEVVCLIHKNDNNIPDNIKKYTDLDTITTKIDVIIHAGGDPSSKSCISNPENGINDNILYTFNLLEFARKNDIKKFIFLSSCEVYGYATDTSSETDLLKSYNMYGASKVACEHMCSAYFHTYGICTTSIRLLNTYGPYCQKERFPSIIKQKFENEKTPHFIISNKTKKRWLDILEMAKRIVFIINNMPNYFEVFNFVGDENLSLVEFIEKFSESREFTYEFIKEEIAGYHHEGNADGTKFKTFCIKNNYNNSS</sequence>
<dbReference type="InterPro" id="IPR001509">
    <property type="entry name" value="Epimerase_deHydtase"/>
</dbReference>
<organism evidence="3">
    <name type="scientific">viral metagenome</name>
    <dbReference type="NCBI Taxonomy" id="1070528"/>
    <lineage>
        <taxon>unclassified sequences</taxon>
        <taxon>metagenomes</taxon>
        <taxon>organismal metagenomes</taxon>
    </lineage>
</organism>
<dbReference type="PANTHER" id="PTHR43000">
    <property type="entry name" value="DTDP-D-GLUCOSE 4,6-DEHYDRATASE-RELATED"/>
    <property type="match status" value="1"/>
</dbReference>
<dbReference type="CDD" id="cd08946">
    <property type="entry name" value="SDR_e"/>
    <property type="match status" value="1"/>
</dbReference>
<reference evidence="3" key="1">
    <citation type="journal article" date="2020" name="Nature">
        <title>Giant virus diversity and host interactions through global metagenomics.</title>
        <authorList>
            <person name="Schulz F."/>
            <person name="Roux S."/>
            <person name="Paez-Espino D."/>
            <person name="Jungbluth S."/>
            <person name="Walsh D.A."/>
            <person name="Denef V.J."/>
            <person name="McMahon K.D."/>
            <person name="Konstantinidis K.T."/>
            <person name="Eloe-Fadrosh E.A."/>
            <person name="Kyrpides N.C."/>
            <person name="Woyke T."/>
        </authorList>
    </citation>
    <scope>NUCLEOTIDE SEQUENCE</scope>
    <source>
        <strain evidence="3">GVMAG-M-3300023184-178</strain>
    </source>
</reference>
<name>A0A6C0HWT1_9ZZZZ</name>
<dbReference type="Gene3D" id="3.40.50.720">
    <property type="entry name" value="NAD(P)-binding Rossmann-like Domain"/>
    <property type="match status" value="1"/>
</dbReference>
<protein>
    <recommendedName>
        <fullName evidence="2">NAD-dependent epimerase/dehydratase domain-containing protein</fullName>
    </recommendedName>
</protein>
<dbReference type="InterPro" id="IPR036291">
    <property type="entry name" value="NAD(P)-bd_dom_sf"/>
</dbReference>
<dbReference type="SUPFAM" id="SSF51735">
    <property type="entry name" value="NAD(P)-binding Rossmann-fold domains"/>
    <property type="match status" value="1"/>
</dbReference>
<dbReference type="EMBL" id="MN740029">
    <property type="protein sequence ID" value="QHT84952.1"/>
    <property type="molecule type" value="Genomic_DNA"/>
</dbReference>
<dbReference type="Pfam" id="PF01370">
    <property type="entry name" value="Epimerase"/>
    <property type="match status" value="1"/>
</dbReference>
<evidence type="ECO:0000313" key="3">
    <source>
        <dbReference type="EMBL" id="QHT84952.1"/>
    </source>
</evidence>
<evidence type="ECO:0000259" key="2">
    <source>
        <dbReference type="Pfam" id="PF01370"/>
    </source>
</evidence>
<evidence type="ECO:0000256" key="1">
    <source>
        <dbReference type="ARBA" id="ARBA00007637"/>
    </source>
</evidence>
<comment type="similarity">
    <text evidence="1">Belongs to the NAD(P)-dependent epimerase/dehydratase family.</text>
</comment>
<dbReference type="AlphaFoldDB" id="A0A6C0HWT1"/>